<feature type="region of interest" description="Disordered" evidence="1">
    <location>
        <begin position="1"/>
        <end position="71"/>
    </location>
</feature>
<accession>A0ABQ4BPS9</accession>
<organism evidence="2 3">
    <name type="scientific">Actinoplanes palleronii</name>
    <dbReference type="NCBI Taxonomy" id="113570"/>
    <lineage>
        <taxon>Bacteria</taxon>
        <taxon>Bacillati</taxon>
        <taxon>Actinomycetota</taxon>
        <taxon>Actinomycetes</taxon>
        <taxon>Micromonosporales</taxon>
        <taxon>Micromonosporaceae</taxon>
        <taxon>Actinoplanes</taxon>
    </lineage>
</organism>
<dbReference type="EMBL" id="BOMS01000152">
    <property type="protein sequence ID" value="GIE72680.1"/>
    <property type="molecule type" value="Genomic_DNA"/>
</dbReference>
<comment type="caution">
    <text evidence="2">The sequence shown here is derived from an EMBL/GenBank/DDBJ whole genome shotgun (WGS) entry which is preliminary data.</text>
</comment>
<proteinExistence type="predicted"/>
<dbReference type="Proteomes" id="UP000624709">
    <property type="component" value="Unassembled WGS sequence"/>
</dbReference>
<name>A0ABQ4BPS9_9ACTN</name>
<keyword evidence="3" id="KW-1185">Reference proteome</keyword>
<feature type="compositionally biased region" description="Polar residues" evidence="1">
    <location>
        <begin position="36"/>
        <end position="47"/>
    </location>
</feature>
<protein>
    <submittedName>
        <fullName evidence="2">Uncharacterized protein</fullName>
    </submittedName>
</protein>
<sequence>MILCERPGRGHTGVPDGATHSASGLPGVLGGGPETTGATWPAGQSSAGRARRQPTGSVTASASTTTSAPLR</sequence>
<evidence type="ECO:0000313" key="2">
    <source>
        <dbReference type="EMBL" id="GIE72680.1"/>
    </source>
</evidence>
<feature type="compositionally biased region" description="Low complexity" evidence="1">
    <location>
        <begin position="59"/>
        <end position="71"/>
    </location>
</feature>
<reference evidence="2 3" key="1">
    <citation type="submission" date="2021-01" db="EMBL/GenBank/DDBJ databases">
        <title>Whole genome shotgun sequence of Actinoplanes palleronii NBRC 14916.</title>
        <authorList>
            <person name="Komaki H."/>
            <person name="Tamura T."/>
        </authorList>
    </citation>
    <scope>NUCLEOTIDE SEQUENCE [LARGE SCALE GENOMIC DNA]</scope>
    <source>
        <strain evidence="2 3">NBRC 14916</strain>
    </source>
</reference>
<evidence type="ECO:0000256" key="1">
    <source>
        <dbReference type="SAM" id="MobiDB-lite"/>
    </source>
</evidence>
<gene>
    <name evidence="2" type="ORF">Apa02nite_087880</name>
</gene>
<evidence type="ECO:0000313" key="3">
    <source>
        <dbReference type="Proteomes" id="UP000624709"/>
    </source>
</evidence>